<evidence type="ECO:0000256" key="1">
    <source>
        <dbReference type="ARBA" id="ARBA00006484"/>
    </source>
</evidence>
<keyword evidence="4" id="KW-1133">Transmembrane helix</keyword>
<accession>A0A5C3LPX9</accession>
<dbReference type="InterPro" id="IPR002347">
    <property type="entry name" value="SDR_fam"/>
</dbReference>
<dbReference type="GO" id="GO:0016491">
    <property type="term" value="F:oxidoreductase activity"/>
    <property type="evidence" value="ECO:0007669"/>
    <property type="project" value="UniProtKB-KW"/>
</dbReference>
<dbReference type="EMBL" id="ML213633">
    <property type="protein sequence ID" value="TFK34343.1"/>
    <property type="molecule type" value="Genomic_DNA"/>
</dbReference>
<keyword evidence="2" id="KW-0521">NADP</keyword>
<keyword evidence="6" id="KW-1185">Reference proteome</keyword>
<comment type="similarity">
    <text evidence="1">Belongs to the short-chain dehydrogenases/reductases (SDR) family.</text>
</comment>
<dbReference type="PROSITE" id="PS00061">
    <property type="entry name" value="ADH_SHORT"/>
    <property type="match status" value="1"/>
</dbReference>
<dbReference type="PRINTS" id="PR00081">
    <property type="entry name" value="GDHRDH"/>
</dbReference>
<evidence type="ECO:0000256" key="2">
    <source>
        <dbReference type="ARBA" id="ARBA00022857"/>
    </source>
</evidence>
<name>A0A5C3LPX9_9AGAR</name>
<evidence type="ECO:0000313" key="5">
    <source>
        <dbReference type="EMBL" id="TFK34343.1"/>
    </source>
</evidence>
<dbReference type="OrthoDB" id="7289984at2759"/>
<dbReference type="PANTHER" id="PTHR43391:SF14">
    <property type="entry name" value="DEHYDROGENASE_REDUCTASE SDR FAMILY PROTEIN 7-LIKE"/>
    <property type="match status" value="1"/>
</dbReference>
<organism evidence="5 6">
    <name type="scientific">Crucibulum laeve</name>
    <dbReference type="NCBI Taxonomy" id="68775"/>
    <lineage>
        <taxon>Eukaryota</taxon>
        <taxon>Fungi</taxon>
        <taxon>Dikarya</taxon>
        <taxon>Basidiomycota</taxon>
        <taxon>Agaricomycotina</taxon>
        <taxon>Agaricomycetes</taxon>
        <taxon>Agaricomycetidae</taxon>
        <taxon>Agaricales</taxon>
        <taxon>Agaricineae</taxon>
        <taxon>Nidulariaceae</taxon>
        <taxon>Crucibulum</taxon>
    </lineage>
</organism>
<dbReference type="PANTHER" id="PTHR43391">
    <property type="entry name" value="RETINOL DEHYDROGENASE-RELATED"/>
    <property type="match status" value="1"/>
</dbReference>
<keyword evidence="4" id="KW-0812">Transmembrane</keyword>
<gene>
    <name evidence="5" type="ORF">BDQ12DRAFT_613708</name>
</gene>
<evidence type="ECO:0000256" key="3">
    <source>
        <dbReference type="ARBA" id="ARBA00023002"/>
    </source>
</evidence>
<keyword evidence="3" id="KW-0560">Oxidoreductase</keyword>
<protein>
    <recommendedName>
        <fullName evidence="7">NAD(P)-binding protein</fullName>
    </recommendedName>
</protein>
<proteinExistence type="inferred from homology"/>
<dbReference type="Gene3D" id="3.40.50.720">
    <property type="entry name" value="NAD(P)-binding Rossmann-like Domain"/>
    <property type="match status" value="1"/>
</dbReference>
<keyword evidence="4" id="KW-0472">Membrane</keyword>
<dbReference type="GO" id="GO:0005829">
    <property type="term" value="C:cytosol"/>
    <property type="evidence" value="ECO:0007669"/>
    <property type="project" value="TreeGrafter"/>
</dbReference>
<feature type="transmembrane region" description="Helical" evidence="4">
    <location>
        <begin position="20"/>
        <end position="46"/>
    </location>
</feature>
<dbReference type="InterPro" id="IPR036291">
    <property type="entry name" value="NAD(P)-bd_dom_sf"/>
</dbReference>
<sequence length="344" mass="37818">MNPFSPRNIPPLTYTLQNIVIALSSLLVALFSLLLTVVVFLPLSFLRACTPTESLKHNNTPLPQKEVVLVVGASHGIGYNVVRQYVNRPNTTIIAVSRHMGTPRCDACTTSTKATSNIHLEVLDIGSSNPRTVVVNEIQELDKKYGPITRLYAKSGITTGEDAWGLDVALDMIQVNVVGIVTVVLAMYKRMRVRGYGKICIVGSTVGIFEPANMIAYASTKAFINTFANSLRILAMDGHHPIDIILTTPGYIDTRMTRLLRSQGARFIPAFVFRPAEGMAENMIKAVEGKDGWGKGQGGGRGWVVWPLWQGTIMFGLQALNPISEDLGRYIGWKSRFATRRKVT</sequence>
<dbReference type="AlphaFoldDB" id="A0A5C3LPX9"/>
<evidence type="ECO:0008006" key="7">
    <source>
        <dbReference type="Google" id="ProtNLM"/>
    </source>
</evidence>
<dbReference type="InterPro" id="IPR020904">
    <property type="entry name" value="Sc_DH/Rdtase_CS"/>
</dbReference>
<reference evidence="5 6" key="1">
    <citation type="journal article" date="2019" name="Nat. Ecol. Evol.">
        <title>Megaphylogeny resolves global patterns of mushroom evolution.</title>
        <authorList>
            <person name="Varga T."/>
            <person name="Krizsan K."/>
            <person name="Foldi C."/>
            <person name="Dima B."/>
            <person name="Sanchez-Garcia M."/>
            <person name="Sanchez-Ramirez S."/>
            <person name="Szollosi G.J."/>
            <person name="Szarkandi J.G."/>
            <person name="Papp V."/>
            <person name="Albert L."/>
            <person name="Andreopoulos W."/>
            <person name="Angelini C."/>
            <person name="Antonin V."/>
            <person name="Barry K.W."/>
            <person name="Bougher N.L."/>
            <person name="Buchanan P."/>
            <person name="Buyck B."/>
            <person name="Bense V."/>
            <person name="Catcheside P."/>
            <person name="Chovatia M."/>
            <person name="Cooper J."/>
            <person name="Damon W."/>
            <person name="Desjardin D."/>
            <person name="Finy P."/>
            <person name="Geml J."/>
            <person name="Haridas S."/>
            <person name="Hughes K."/>
            <person name="Justo A."/>
            <person name="Karasinski D."/>
            <person name="Kautmanova I."/>
            <person name="Kiss B."/>
            <person name="Kocsube S."/>
            <person name="Kotiranta H."/>
            <person name="LaButti K.M."/>
            <person name="Lechner B.E."/>
            <person name="Liimatainen K."/>
            <person name="Lipzen A."/>
            <person name="Lukacs Z."/>
            <person name="Mihaltcheva S."/>
            <person name="Morgado L.N."/>
            <person name="Niskanen T."/>
            <person name="Noordeloos M.E."/>
            <person name="Ohm R.A."/>
            <person name="Ortiz-Santana B."/>
            <person name="Ovrebo C."/>
            <person name="Racz N."/>
            <person name="Riley R."/>
            <person name="Savchenko A."/>
            <person name="Shiryaev A."/>
            <person name="Soop K."/>
            <person name="Spirin V."/>
            <person name="Szebenyi C."/>
            <person name="Tomsovsky M."/>
            <person name="Tulloss R.E."/>
            <person name="Uehling J."/>
            <person name="Grigoriev I.V."/>
            <person name="Vagvolgyi C."/>
            <person name="Papp T."/>
            <person name="Martin F.M."/>
            <person name="Miettinen O."/>
            <person name="Hibbett D.S."/>
            <person name="Nagy L.G."/>
        </authorList>
    </citation>
    <scope>NUCLEOTIDE SEQUENCE [LARGE SCALE GENOMIC DNA]</scope>
    <source>
        <strain evidence="5 6">CBS 166.37</strain>
    </source>
</reference>
<dbReference type="Pfam" id="PF00106">
    <property type="entry name" value="adh_short"/>
    <property type="match status" value="1"/>
</dbReference>
<evidence type="ECO:0000313" key="6">
    <source>
        <dbReference type="Proteomes" id="UP000308652"/>
    </source>
</evidence>
<dbReference type="SUPFAM" id="SSF51735">
    <property type="entry name" value="NAD(P)-binding Rossmann-fold domains"/>
    <property type="match status" value="1"/>
</dbReference>
<evidence type="ECO:0000256" key="4">
    <source>
        <dbReference type="SAM" id="Phobius"/>
    </source>
</evidence>
<dbReference type="STRING" id="68775.A0A5C3LPX9"/>
<dbReference type="Proteomes" id="UP000308652">
    <property type="component" value="Unassembled WGS sequence"/>
</dbReference>